<organism evidence="1 2">
    <name type="scientific">Candidatus Desulfosporosinus infrequens</name>
    <dbReference type="NCBI Taxonomy" id="2043169"/>
    <lineage>
        <taxon>Bacteria</taxon>
        <taxon>Bacillati</taxon>
        <taxon>Bacillota</taxon>
        <taxon>Clostridia</taxon>
        <taxon>Eubacteriales</taxon>
        <taxon>Desulfitobacteriaceae</taxon>
        <taxon>Desulfosporosinus</taxon>
    </lineage>
</organism>
<evidence type="ECO:0000313" key="2">
    <source>
        <dbReference type="Proteomes" id="UP000238916"/>
    </source>
</evidence>
<protein>
    <submittedName>
        <fullName evidence="1">Uncharacterized protein</fullName>
    </submittedName>
</protein>
<dbReference type="Proteomes" id="UP000238916">
    <property type="component" value="Unassembled WGS sequence"/>
</dbReference>
<dbReference type="EMBL" id="OMOF01000723">
    <property type="protein sequence ID" value="SPF54368.1"/>
    <property type="molecule type" value="Genomic_DNA"/>
</dbReference>
<proteinExistence type="predicted"/>
<reference evidence="2" key="1">
    <citation type="submission" date="2018-02" db="EMBL/GenBank/DDBJ databases">
        <authorList>
            <person name="Hausmann B."/>
        </authorList>
    </citation>
    <scope>NUCLEOTIDE SEQUENCE [LARGE SCALE GENOMIC DNA]</scope>
    <source>
        <strain evidence="2">Peat soil MAG SbF1</strain>
    </source>
</reference>
<accession>A0A2U3LR56</accession>
<dbReference type="AlphaFoldDB" id="A0A2U3LR56"/>
<name>A0A2U3LR56_9FIRM</name>
<evidence type="ECO:0000313" key="1">
    <source>
        <dbReference type="EMBL" id="SPF54368.1"/>
    </source>
</evidence>
<gene>
    <name evidence="1" type="ORF">SBF1_750009</name>
</gene>
<sequence>MKKTPLWKIATGLLGLVIVGLGIFAAATPSVLTPHFTPQTDIEAQSPQLATPETTVPKADNVHLVMIAQPKDLKKMTFPAAWDVQRIPYVGGLPDATWEQYPDTIILGEGVPNAYGQVLSEYYQSIPVIKSQPKTDSKMMPMPVSSGTDSYLVSILKHAIFDGELDRMAATSSFLAYRDTIRTWYNGTEVTDLAGDLPTNPTWYHYSHQVAGFRATDIPPLD</sequence>